<keyword evidence="2" id="KW-1185">Reference proteome</keyword>
<sequence length="56" mass="6483">MTFPLGQDYRKCLSCHIDAKNKAFCYRHWLDDLARQRDKKAVVPIVSPINMESSGE</sequence>
<gene>
    <name evidence="1" type="ORF">DFA_04019</name>
</gene>
<reference evidence="2" key="1">
    <citation type="journal article" date="2011" name="Genome Res.">
        <title>Phylogeny-wide analysis of social amoeba genomes highlights ancient origins for complex intercellular communication.</title>
        <authorList>
            <person name="Heidel A.J."/>
            <person name="Lawal H.M."/>
            <person name="Felder M."/>
            <person name="Schilde C."/>
            <person name="Helps N.R."/>
            <person name="Tunggal B."/>
            <person name="Rivero F."/>
            <person name="John U."/>
            <person name="Schleicher M."/>
            <person name="Eichinger L."/>
            <person name="Platzer M."/>
            <person name="Noegel A.A."/>
            <person name="Schaap P."/>
            <person name="Gloeckner G."/>
        </authorList>
    </citation>
    <scope>NUCLEOTIDE SEQUENCE [LARGE SCALE GENOMIC DNA]</scope>
    <source>
        <strain evidence="2">SH3</strain>
    </source>
</reference>
<dbReference type="Proteomes" id="UP000007797">
    <property type="component" value="Unassembled WGS sequence"/>
</dbReference>
<accession>F4Q124</accession>
<dbReference type="GeneID" id="14870273"/>
<protein>
    <submittedName>
        <fullName evidence="1">Uncharacterized protein</fullName>
    </submittedName>
</protein>
<evidence type="ECO:0000313" key="2">
    <source>
        <dbReference type="Proteomes" id="UP000007797"/>
    </source>
</evidence>
<proteinExistence type="predicted"/>
<dbReference type="EMBL" id="GL883018">
    <property type="protein sequence ID" value="EGG18525.1"/>
    <property type="molecule type" value="Genomic_DNA"/>
</dbReference>
<organism evidence="1 2">
    <name type="scientific">Cavenderia fasciculata</name>
    <name type="common">Slime mold</name>
    <name type="synonym">Dictyostelium fasciculatum</name>
    <dbReference type="NCBI Taxonomy" id="261658"/>
    <lineage>
        <taxon>Eukaryota</taxon>
        <taxon>Amoebozoa</taxon>
        <taxon>Evosea</taxon>
        <taxon>Eumycetozoa</taxon>
        <taxon>Dictyostelia</taxon>
        <taxon>Acytosteliales</taxon>
        <taxon>Cavenderiaceae</taxon>
        <taxon>Cavenderia</taxon>
    </lineage>
</organism>
<dbReference type="RefSeq" id="XP_004366429.1">
    <property type="nucleotide sequence ID" value="XM_004366372.1"/>
</dbReference>
<dbReference type="AlphaFoldDB" id="F4Q124"/>
<dbReference type="KEGG" id="dfa:DFA_04019"/>
<evidence type="ECO:0000313" key="1">
    <source>
        <dbReference type="EMBL" id="EGG18525.1"/>
    </source>
</evidence>
<name>F4Q124_CACFS</name>